<organism evidence="1 2">
    <name type="scientific">Cajanus cajan</name>
    <name type="common">Pigeon pea</name>
    <name type="synonym">Cajanus indicus</name>
    <dbReference type="NCBI Taxonomy" id="3821"/>
    <lineage>
        <taxon>Eukaryota</taxon>
        <taxon>Viridiplantae</taxon>
        <taxon>Streptophyta</taxon>
        <taxon>Embryophyta</taxon>
        <taxon>Tracheophyta</taxon>
        <taxon>Spermatophyta</taxon>
        <taxon>Magnoliopsida</taxon>
        <taxon>eudicotyledons</taxon>
        <taxon>Gunneridae</taxon>
        <taxon>Pentapetalae</taxon>
        <taxon>rosids</taxon>
        <taxon>fabids</taxon>
        <taxon>Fabales</taxon>
        <taxon>Fabaceae</taxon>
        <taxon>Papilionoideae</taxon>
        <taxon>50 kb inversion clade</taxon>
        <taxon>NPAAA clade</taxon>
        <taxon>indigoferoid/millettioid clade</taxon>
        <taxon>Phaseoleae</taxon>
        <taxon>Cajanus</taxon>
    </lineage>
</organism>
<accession>A0A151RSL5</accession>
<evidence type="ECO:0000313" key="2">
    <source>
        <dbReference type="Proteomes" id="UP000075243"/>
    </source>
</evidence>
<sequence>MLSMKNGLSFHPMFFPEGLQPLQLSQMRMDSGEENKYTHSNTKATLPVQQEKHIHFSSNLSNKHTVADQSSMQTPSYILNSETSFRLESPIPENIRSFQLGRFSEVSSLTSGYIDVSKMVLPDGLVQ</sequence>
<reference evidence="1" key="1">
    <citation type="journal article" date="2012" name="Nat. Biotechnol.">
        <title>Draft genome sequence of pigeonpea (Cajanus cajan), an orphan legume crop of resource-poor farmers.</title>
        <authorList>
            <person name="Varshney R.K."/>
            <person name="Chen W."/>
            <person name="Li Y."/>
            <person name="Bharti A.K."/>
            <person name="Saxena R.K."/>
            <person name="Schlueter J.A."/>
            <person name="Donoghue M.T."/>
            <person name="Azam S."/>
            <person name="Fan G."/>
            <person name="Whaley A.M."/>
            <person name="Farmer A.D."/>
            <person name="Sheridan J."/>
            <person name="Iwata A."/>
            <person name="Tuteja R."/>
            <person name="Penmetsa R.V."/>
            <person name="Wu W."/>
            <person name="Upadhyaya H.D."/>
            <person name="Yang S.P."/>
            <person name="Shah T."/>
            <person name="Saxena K.B."/>
            <person name="Michael T."/>
            <person name="McCombie W.R."/>
            <person name="Yang B."/>
            <person name="Zhang G."/>
            <person name="Yang H."/>
            <person name="Wang J."/>
            <person name="Spillane C."/>
            <person name="Cook D.R."/>
            <person name="May G.D."/>
            <person name="Xu X."/>
            <person name="Jackson S.A."/>
        </authorList>
    </citation>
    <scope>NUCLEOTIDE SEQUENCE [LARGE SCALE GENOMIC DNA]</scope>
</reference>
<dbReference type="EMBL" id="KQ483587">
    <property type="protein sequence ID" value="KYP45538.1"/>
    <property type="molecule type" value="Genomic_DNA"/>
</dbReference>
<gene>
    <name evidence="1" type="ORF">KK1_032896</name>
</gene>
<dbReference type="Proteomes" id="UP000075243">
    <property type="component" value="Unassembled WGS sequence"/>
</dbReference>
<evidence type="ECO:0000313" key="1">
    <source>
        <dbReference type="EMBL" id="KYP45538.1"/>
    </source>
</evidence>
<dbReference type="Gramene" id="C.cajan_35877.t">
    <property type="protein sequence ID" value="C.cajan_35877.t.cds1"/>
    <property type="gene ID" value="C.cajan_35877"/>
</dbReference>
<keyword evidence="2" id="KW-1185">Reference proteome</keyword>
<name>A0A151RSL5_CAJCA</name>
<dbReference type="AlphaFoldDB" id="A0A151RSL5"/>
<protein>
    <submittedName>
        <fullName evidence="1">Uncharacterized protein</fullName>
    </submittedName>
</protein>
<proteinExistence type="predicted"/>